<evidence type="ECO:0000313" key="2">
    <source>
        <dbReference type="EMBL" id="JAS36045.1"/>
    </source>
</evidence>
<dbReference type="Pfam" id="PF13843">
    <property type="entry name" value="DDE_Tnp_1_7"/>
    <property type="match status" value="1"/>
</dbReference>
<organism evidence="2">
    <name type="scientific">Clastoptera arizonana</name>
    <name type="common">Arizona spittle bug</name>
    <dbReference type="NCBI Taxonomy" id="38151"/>
    <lineage>
        <taxon>Eukaryota</taxon>
        <taxon>Metazoa</taxon>
        <taxon>Ecdysozoa</taxon>
        <taxon>Arthropoda</taxon>
        <taxon>Hexapoda</taxon>
        <taxon>Insecta</taxon>
        <taxon>Pterygota</taxon>
        <taxon>Neoptera</taxon>
        <taxon>Paraneoptera</taxon>
        <taxon>Hemiptera</taxon>
        <taxon>Auchenorrhyncha</taxon>
        <taxon>Cercopoidea</taxon>
        <taxon>Clastopteridae</taxon>
        <taxon>Clastoptera</taxon>
    </lineage>
</organism>
<sequence length="118" mass="13712">LPTTIEELKSLIGLLFLAGTLKSSQQNISDLWSSDGTGVDMFRCTMNPRRFSFLLRALRFDNPNTRAENVKIDKLSKIREVFEPFVESCQAAYNPCEYTTIDEMLEKFRGRCQFRQYL</sequence>
<feature type="non-terminal residue" evidence="2">
    <location>
        <position position="1"/>
    </location>
</feature>
<protein>
    <recommendedName>
        <fullName evidence="1">PiggyBac transposable element-derived protein domain-containing protein</fullName>
    </recommendedName>
</protein>
<feature type="non-terminal residue" evidence="2">
    <location>
        <position position="118"/>
    </location>
</feature>
<dbReference type="InterPro" id="IPR029526">
    <property type="entry name" value="PGBD"/>
</dbReference>
<evidence type="ECO:0000259" key="1">
    <source>
        <dbReference type="Pfam" id="PF13843"/>
    </source>
</evidence>
<dbReference type="PANTHER" id="PTHR46599">
    <property type="entry name" value="PIGGYBAC TRANSPOSABLE ELEMENT-DERIVED PROTEIN 4"/>
    <property type="match status" value="1"/>
</dbReference>
<proteinExistence type="predicted"/>
<accession>A0A1B6EDP0</accession>
<gene>
    <name evidence="2" type="ORF">g.35342</name>
</gene>
<dbReference type="EMBL" id="GEDC01001253">
    <property type="protein sequence ID" value="JAS36045.1"/>
    <property type="molecule type" value="Transcribed_RNA"/>
</dbReference>
<dbReference type="PANTHER" id="PTHR46599:SF3">
    <property type="entry name" value="PIGGYBAC TRANSPOSABLE ELEMENT-DERIVED PROTEIN 4"/>
    <property type="match status" value="1"/>
</dbReference>
<dbReference type="AlphaFoldDB" id="A0A1B6EDP0"/>
<name>A0A1B6EDP0_9HEMI</name>
<reference evidence="2" key="1">
    <citation type="submission" date="2015-12" db="EMBL/GenBank/DDBJ databases">
        <title>De novo transcriptome assembly of four potential Pierce s Disease insect vectors from Arizona vineyards.</title>
        <authorList>
            <person name="Tassone E.E."/>
        </authorList>
    </citation>
    <scope>NUCLEOTIDE SEQUENCE</scope>
</reference>
<feature type="domain" description="PiggyBac transposable element-derived protein" evidence="1">
    <location>
        <begin position="2"/>
        <end position="118"/>
    </location>
</feature>